<keyword evidence="10 13" id="KW-0233">DNA recombination</keyword>
<protein>
    <recommendedName>
        <fullName evidence="13">Crossover junction endonuclease MUS81</fullName>
        <ecNumber evidence="13">3.1.22.-</ecNumber>
    </recommendedName>
</protein>
<dbReference type="Gene3D" id="3.40.50.10130">
    <property type="match status" value="1"/>
</dbReference>
<dbReference type="PANTHER" id="PTHR13451:SF0">
    <property type="entry name" value="CROSSOVER JUNCTION ENDONUCLEASE MUS81"/>
    <property type="match status" value="1"/>
</dbReference>
<dbReference type="InterPro" id="IPR047416">
    <property type="entry name" value="XPF_nuclease_Mus81"/>
</dbReference>
<evidence type="ECO:0000256" key="10">
    <source>
        <dbReference type="ARBA" id="ARBA00023172"/>
    </source>
</evidence>
<keyword evidence="4 13" id="KW-0540">Nuclease</keyword>
<comment type="caution">
    <text evidence="16">The sequence shown here is derived from an EMBL/GenBank/DDBJ whole genome shotgun (WGS) entry which is preliminary data.</text>
</comment>
<evidence type="ECO:0000256" key="12">
    <source>
        <dbReference type="ARBA" id="ARBA00023242"/>
    </source>
</evidence>
<keyword evidence="17" id="KW-1185">Reference proteome</keyword>
<dbReference type="SMART" id="SM00891">
    <property type="entry name" value="ERCC4"/>
    <property type="match status" value="1"/>
</dbReference>
<dbReference type="GO" id="GO:0004519">
    <property type="term" value="F:endonuclease activity"/>
    <property type="evidence" value="ECO:0007669"/>
    <property type="project" value="UniProtKB-KW"/>
</dbReference>
<evidence type="ECO:0000259" key="15">
    <source>
        <dbReference type="SMART" id="SM00891"/>
    </source>
</evidence>
<evidence type="ECO:0000256" key="14">
    <source>
        <dbReference type="SAM" id="MobiDB-lite"/>
    </source>
</evidence>
<feature type="domain" description="ERCC4" evidence="15">
    <location>
        <begin position="266"/>
        <end position="368"/>
    </location>
</feature>
<keyword evidence="5 13" id="KW-0479">Metal-binding</keyword>
<keyword evidence="6 13" id="KW-0255">Endonuclease</keyword>
<evidence type="ECO:0000256" key="1">
    <source>
        <dbReference type="ARBA" id="ARBA00001946"/>
    </source>
</evidence>
<feature type="non-terminal residue" evidence="16">
    <location>
        <position position="1"/>
    </location>
</feature>
<dbReference type="EC" id="3.1.22.-" evidence="13"/>
<organism evidence="16 17">
    <name type="scientific">Durusdinium trenchii</name>
    <dbReference type="NCBI Taxonomy" id="1381693"/>
    <lineage>
        <taxon>Eukaryota</taxon>
        <taxon>Sar</taxon>
        <taxon>Alveolata</taxon>
        <taxon>Dinophyceae</taxon>
        <taxon>Suessiales</taxon>
        <taxon>Symbiodiniaceae</taxon>
        <taxon>Durusdinium</taxon>
    </lineage>
</organism>
<keyword evidence="8 13" id="KW-0378">Hydrolase</keyword>
<evidence type="ECO:0000313" key="16">
    <source>
        <dbReference type="EMBL" id="CAK9008655.1"/>
    </source>
</evidence>
<feature type="compositionally biased region" description="Polar residues" evidence="14">
    <location>
        <begin position="61"/>
        <end position="77"/>
    </location>
</feature>
<evidence type="ECO:0000256" key="4">
    <source>
        <dbReference type="ARBA" id="ARBA00022722"/>
    </source>
</evidence>
<comment type="function">
    <text evidence="13">Interacts with EME1 to form a DNA structure-specific endonuclease with substrate preference for branched DNA structures with a 5'-end at the branch nick. Typical substrates include 3'-flap structures, D-loops, replication forks and nicked Holliday junctions. May be required in mitosis for the processing of stalled or collapsed replication fork intermediates. May be required in meiosis for the repair of meiosis-specific double strand breaks subsequent to single-end invasion (SEI).</text>
</comment>
<keyword evidence="11 13" id="KW-0234">DNA repair</keyword>
<keyword evidence="12 13" id="KW-0539">Nucleus</keyword>
<dbReference type="Gene3D" id="1.10.150.110">
    <property type="entry name" value="DNA polymerase beta, N-terminal domain-like"/>
    <property type="match status" value="1"/>
</dbReference>
<dbReference type="SUPFAM" id="SSF47802">
    <property type="entry name" value="DNA polymerase beta, N-terminal domain-like"/>
    <property type="match status" value="1"/>
</dbReference>
<evidence type="ECO:0000256" key="6">
    <source>
        <dbReference type="ARBA" id="ARBA00022759"/>
    </source>
</evidence>
<evidence type="ECO:0000256" key="8">
    <source>
        <dbReference type="ARBA" id="ARBA00022801"/>
    </source>
</evidence>
<feature type="region of interest" description="Disordered" evidence="14">
    <location>
        <begin position="52"/>
        <end position="100"/>
    </location>
</feature>
<dbReference type="CDD" id="cd20074">
    <property type="entry name" value="XPF_nuclease_Mus81"/>
    <property type="match status" value="1"/>
</dbReference>
<reference evidence="16 17" key="1">
    <citation type="submission" date="2024-02" db="EMBL/GenBank/DDBJ databases">
        <authorList>
            <person name="Chen Y."/>
            <person name="Shah S."/>
            <person name="Dougan E. K."/>
            <person name="Thang M."/>
            <person name="Chan C."/>
        </authorList>
    </citation>
    <scope>NUCLEOTIDE SEQUENCE [LARGE SCALE GENOMIC DNA]</scope>
</reference>
<evidence type="ECO:0000313" key="17">
    <source>
        <dbReference type="Proteomes" id="UP001642464"/>
    </source>
</evidence>
<comment type="subcellular location">
    <subcellularLocation>
        <location evidence="2 13">Nucleus</location>
    </subcellularLocation>
</comment>
<dbReference type="Pfam" id="PF02732">
    <property type="entry name" value="ERCC4"/>
    <property type="match status" value="1"/>
</dbReference>
<name>A0ABP0J2R7_9DINO</name>
<evidence type="ECO:0000256" key="3">
    <source>
        <dbReference type="ARBA" id="ARBA00010015"/>
    </source>
</evidence>
<comment type="subunit">
    <text evidence="13">Interacts with EME1.</text>
</comment>
<dbReference type="InterPro" id="IPR006166">
    <property type="entry name" value="ERCC4_domain"/>
</dbReference>
<evidence type="ECO:0000256" key="13">
    <source>
        <dbReference type="RuleBase" id="RU369042"/>
    </source>
</evidence>
<evidence type="ECO:0000256" key="5">
    <source>
        <dbReference type="ARBA" id="ARBA00022723"/>
    </source>
</evidence>
<dbReference type="InterPro" id="IPR027421">
    <property type="entry name" value="DNA_pol_lamdba_lyase_dom_sf"/>
</dbReference>
<sequence>VSASNQGRWRAVGLKRAANSLAAHPVALRSAAEFTKLKGIGTGIAFALETERRRLDDSDPPASQQGSGDTMQSTTENDNGDAEASTGDGRKKKRRRKLQMPAKSTIRFAIMEVLFQKRFDALDFGRIVKRVNETREASGKQKAPLASLKSAALKLETQNIVNRDKRASGLVIYTLSEEGIKMMEAFAAKNSWESSLADSEQSEAELHEEKNASARAKPRGTERLQDGLHEGRLFTFTPINVSNVTPAMSRADGSRQPQSTEVWELVFLLDNREMVNKTNRLQLLSKLIHAGIPAESRGLALGDMMWIFRRLKSREEGDVEEYVSDYIIERKQIEDLCASIRDGRYNEQKRRLHMCKVPNVIYLVEGELGRGGKSVVSPQALALAMAETQVRDGFILQETATAAATVQFIARMHKLILSMTVKAPAGRWQGPDMSDWRNYAQFLQNNSKPKLATVGEIFGAQLKQINGMSGPKTAAVTAKHPTPRHLVDLFDNKLGHVPESYRECHFQNVAVAGQNRRIGPVVSRRIHDAFTIK</sequence>
<dbReference type="InterPro" id="IPR042530">
    <property type="entry name" value="EME1/EME2_C"/>
</dbReference>
<dbReference type="InterPro" id="IPR033309">
    <property type="entry name" value="Mus81"/>
</dbReference>
<evidence type="ECO:0000256" key="9">
    <source>
        <dbReference type="ARBA" id="ARBA00022842"/>
    </source>
</evidence>
<dbReference type="Gene3D" id="1.10.150.670">
    <property type="entry name" value="Crossover junction endonuclease EME1, DNA-binding domain"/>
    <property type="match status" value="1"/>
</dbReference>
<dbReference type="SUPFAM" id="SSF52980">
    <property type="entry name" value="Restriction endonuclease-like"/>
    <property type="match status" value="1"/>
</dbReference>
<gene>
    <name evidence="16" type="ORF">SCF082_LOCUS9966</name>
</gene>
<comment type="cofactor">
    <cofactor evidence="1 13">
        <name>Mg(2+)</name>
        <dbReference type="ChEBI" id="CHEBI:18420"/>
    </cofactor>
</comment>
<dbReference type="InterPro" id="IPR011335">
    <property type="entry name" value="Restrct_endonuc-II-like"/>
</dbReference>
<evidence type="ECO:0000256" key="11">
    <source>
        <dbReference type="ARBA" id="ARBA00023204"/>
    </source>
</evidence>
<dbReference type="PANTHER" id="PTHR13451">
    <property type="entry name" value="CLASS II CROSSOVER JUNCTION ENDONUCLEASE MUS81"/>
    <property type="match status" value="1"/>
</dbReference>
<keyword evidence="7 13" id="KW-0227">DNA damage</keyword>
<dbReference type="Proteomes" id="UP001642464">
    <property type="component" value="Unassembled WGS sequence"/>
</dbReference>
<feature type="region of interest" description="Disordered" evidence="14">
    <location>
        <begin position="197"/>
        <end position="220"/>
    </location>
</feature>
<evidence type="ECO:0000256" key="7">
    <source>
        <dbReference type="ARBA" id="ARBA00022763"/>
    </source>
</evidence>
<dbReference type="EMBL" id="CAXAMM010005798">
    <property type="protein sequence ID" value="CAK9008655.1"/>
    <property type="molecule type" value="Genomic_DNA"/>
</dbReference>
<comment type="similarity">
    <text evidence="3 13">Belongs to the XPF family.</text>
</comment>
<proteinExistence type="inferred from homology"/>
<evidence type="ECO:0000256" key="2">
    <source>
        <dbReference type="ARBA" id="ARBA00004123"/>
    </source>
</evidence>
<accession>A0ABP0J2R7</accession>
<keyword evidence="9 13" id="KW-0460">Magnesium</keyword>